<dbReference type="EMBL" id="JAYLLH010000015">
    <property type="protein sequence ID" value="MEC3861937.1"/>
    <property type="molecule type" value="Genomic_DNA"/>
</dbReference>
<keyword evidence="3" id="KW-1185">Reference proteome</keyword>
<feature type="domain" description="CREG-like beta-barrel" evidence="1">
    <location>
        <begin position="11"/>
        <end position="154"/>
    </location>
</feature>
<dbReference type="Pfam" id="PF13883">
    <property type="entry name" value="CREG_beta-barrel"/>
    <property type="match status" value="1"/>
</dbReference>
<dbReference type="SUPFAM" id="SSF50475">
    <property type="entry name" value="FMN-binding split barrel"/>
    <property type="match status" value="1"/>
</dbReference>
<evidence type="ECO:0000313" key="3">
    <source>
        <dbReference type="Proteomes" id="UP001348149"/>
    </source>
</evidence>
<comment type="caution">
    <text evidence="2">The sequence shown here is derived from an EMBL/GenBank/DDBJ whole genome shotgun (WGS) entry which is preliminary data.</text>
</comment>
<dbReference type="InterPro" id="IPR012349">
    <property type="entry name" value="Split_barrel_FMN-bd"/>
</dbReference>
<name>A0ABU6HHQ8_9RHOB</name>
<evidence type="ECO:0000313" key="2">
    <source>
        <dbReference type="EMBL" id="MEC3861937.1"/>
    </source>
</evidence>
<dbReference type="Proteomes" id="UP001348149">
    <property type="component" value="Unassembled WGS sequence"/>
</dbReference>
<organism evidence="2 3">
    <name type="scientific">Mesobacterium hydrothermale</name>
    <dbReference type="NCBI Taxonomy" id="3111907"/>
    <lineage>
        <taxon>Bacteria</taxon>
        <taxon>Pseudomonadati</taxon>
        <taxon>Pseudomonadota</taxon>
        <taxon>Alphaproteobacteria</taxon>
        <taxon>Rhodobacterales</taxon>
        <taxon>Roseobacteraceae</taxon>
        <taxon>Mesobacterium</taxon>
    </lineage>
</organism>
<reference evidence="2 3" key="1">
    <citation type="submission" date="2024-01" db="EMBL/GenBank/DDBJ databases">
        <title>Mesobacterium rodlantinim sp. nov., isolated from shallow sea hydrothermal systems off Kueishantao Island.</title>
        <authorList>
            <person name="Su Z."/>
            <person name="Tang K."/>
        </authorList>
    </citation>
    <scope>NUCLEOTIDE SEQUENCE [LARGE SCALE GENOMIC DNA]</scope>
    <source>
        <strain evidence="2 3">TK19101</strain>
    </source>
</reference>
<accession>A0ABU6HHQ8</accession>
<gene>
    <name evidence="2" type="ORF">VK792_11640</name>
</gene>
<dbReference type="RefSeq" id="WP_326297665.1">
    <property type="nucleotide sequence ID" value="NZ_JAYLLH010000015.1"/>
</dbReference>
<evidence type="ECO:0000259" key="1">
    <source>
        <dbReference type="Pfam" id="PF13883"/>
    </source>
</evidence>
<dbReference type="Gene3D" id="2.30.110.10">
    <property type="entry name" value="Electron Transport, Fmn-binding Protein, Chain A"/>
    <property type="match status" value="1"/>
</dbReference>
<proteinExistence type="predicted"/>
<protein>
    <submittedName>
        <fullName evidence="2">Pyridoxamine 5'-phosphate oxidase family protein</fullName>
    </submittedName>
</protein>
<dbReference type="InterPro" id="IPR055343">
    <property type="entry name" value="CREG_beta-barrel"/>
</dbReference>
<sequence length="160" mass="16881">MTKDPFQPADDDARALARGLIAAARFAALGVIDPETGGPMVSRIAVAPDWTGGLLGLVSDLSHHTAALKSNPAFSLLVGEPGDKGDPLTHPRLTVTGRVEFVRHGAPDHAALAQMITTHQPKTKLYIGFADFSILRFVADRALLNGGFGKAYRLSATDLA</sequence>